<dbReference type="Proteomes" id="UP001153365">
    <property type="component" value="Unassembled WGS sequence"/>
</dbReference>
<organism evidence="2 3">
    <name type="scientific">Phakopsora pachyrhizi</name>
    <name type="common">Asian soybean rust disease fungus</name>
    <dbReference type="NCBI Taxonomy" id="170000"/>
    <lineage>
        <taxon>Eukaryota</taxon>
        <taxon>Fungi</taxon>
        <taxon>Dikarya</taxon>
        <taxon>Basidiomycota</taxon>
        <taxon>Pucciniomycotina</taxon>
        <taxon>Pucciniomycetes</taxon>
        <taxon>Pucciniales</taxon>
        <taxon>Phakopsoraceae</taxon>
        <taxon>Phakopsora</taxon>
    </lineage>
</organism>
<comment type="caution">
    <text evidence="2">The sequence shown here is derived from an EMBL/GenBank/DDBJ whole genome shotgun (WGS) entry which is preliminary data.</text>
</comment>
<sequence length="132" mass="15754">MEGDTFQDGLRRKDMNTHQRYNPELGHMEGHHQDLSSWKKGKGGIRDKRDYQEFMAQFDTILNDLILNGYMDHEDEANIYLLNSLSTNLRRLVSWKLEKQIDKIRERDGGFPTPPFYAVKRFIEKEIEFMEK</sequence>
<keyword evidence="3" id="KW-1185">Reference proteome</keyword>
<protein>
    <submittedName>
        <fullName evidence="2">Uncharacterized protein</fullName>
    </submittedName>
</protein>
<feature type="region of interest" description="Disordered" evidence="1">
    <location>
        <begin position="21"/>
        <end position="44"/>
    </location>
</feature>
<dbReference type="EMBL" id="CALTRL010005912">
    <property type="protein sequence ID" value="CAH7687827.1"/>
    <property type="molecule type" value="Genomic_DNA"/>
</dbReference>
<dbReference type="AlphaFoldDB" id="A0AAV0BKS8"/>
<evidence type="ECO:0000313" key="2">
    <source>
        <dbReference type="EMBL" id="CAH7687827.1"/>
    </source>
</evidence>
<reference evidence="2" key="1">
    <citation type="submission" date="2022-06" db="EMBL/GenBank/DDBJ databases">
        <authorList>
            <consortium name="SYNGENTA / RWTH Aachen University"/>
        </authorList>
    </citation>
    <scope>NUCLEOTIDE SEQUENCE</scope>
</reference>
<name>A0AAV0BKS8_PHAPC</name>
<evidence type="ECO:0000256" key="1">
    <source>
        <dbReference type="SAM" id="MobiDB-lite"/>
    </source>
</evidence>
<proteinExistence type="predicted"/>
<accession>A0AAV0BKS8</accession>
<evidence type="ECO:0000313" key="3">
    <source>
        <dbReference type="Proteomes" id="UP001153365"/>
    </source>
</evidence>
<gene>
    <name evidence="2" type="ORF">PPACK8108_LOCUS22672</name>
</gene>